<feature type="transmembrane region" description="Helical" evidence="7">
    <location>
        <begin position="347"/>
        <end position="372"/>
    </location>
</feature>
<feature type="transmembrane region" description="Helical" evidence="7">
    <location>
        <begin position="137"/>
        <end position="161"/>
    </location>
</feature>
<dbReference type="InterPro" id="IPR020846">
    <property type="entry name" value="MFS_dom"/>
</dbReference>
<feature type="transmembrane region" description="Helical" evidence="7">
    <location>
        <begin position="45"/>
        <end position="65"/>
    </location>
</feature>
<dbReference type="AlphaFoldDB" id="A0A366EI85"/>
<dbReference type="OrthoDB" id="9775268at2"/>
<feature type="transmembrane region" description="Helical" evidence="7">
    <location>
        <begin position="310"/>
        <end position="335"/>
    </location>
</feature>
<evidence type="ECO:0000313" key="9">
    <source>
        <dbReference type="EMBL" id="RBP02131.1"/>
    </source>
</evidence>
<evidence type="ECO:0000256" key="4">
    <source>
        <dbReference type="ARBA" id="ARBA00022692"/>
    </source>
</evidence>
<evidence type="ECO:0000259" key="8">
    <source>
        <dbReference type="PROSITE" id="PS50850"/>
    </source>
</evidence>
<organism evidence="9 10">
    <name type="scientific">Rossellomorea aquimaris</name>
    <dbReference type="NCBI Taxonomy" id="189382"/>
    <lineage>
        <taxon>Bacteria</taxon>
        <taxon>Bacillati</taxon>
        <taxon>Bacillota</taxon>
        <taxon>Bacilli</taxon>
        <taxon>Bacillales</taxon>
        <taxon>Bacillaceae</taxon>
        <taxon>Rossellomorea</taxon>
    </lineage>
</organism>
<evidence type="ECO:0000256" key="3">
    <source>
        <dbReference type="ARBA" id="ARBA00022475"/>
    </source>
</evidence>
<dbReference type="Pfam" id="PF07690">
    <property type="entry name" value="MFS_1"/>
    <property type="match status" value="1"/>
</dbReference>
<feature type="transmembrane region" description="Helical" evidence="7">
    <location>
        <begin position="378"/>
        <end position="399"/>
    </location>
</feature>
<comment type="subcellular location">
    <subcellularLocation>
        <location evidence="1">Cell membrane</location>
        <topology evidence="1">Multi-pass membrane protein</topology>
    </subcellularLocation>
</comment>
<sequence>MLKILKNKNFKYLFIGLLTSHIGNSLFILSLFWYVQSKTGEPKYLVWLGLMTTIPIVFGFFGGVLSDKYDRRNIMMFADGFRLVLVIILTLLITFSEFDFSYIAIIYLLINLGNFIFIPACNAIIPDIVEEDNLFAANGLVQSTGQISTILGALVGGILLTLVDTNILFLVNALTFLVSLVCLSLIKKQKEDTSKDPLSVKSGVFNHYKDFVEGLKYMFSYNVLKGLLPGIFVINLFFVPFFTLGPAWSVEILNKGSFGYAAMEVFIALGVLTGSLATKYIDKHLLLNKSIVLSLLLMLNIIYFPLTSNLYINILSLFMFNMGLGIWNTLLFSLLQIHVSEKFRGRVFGSLFSIVGFAFPLGAAMFGVLLDFIDLRQIFILSSSFLFISVVYIGLFLNYSNKKVKSNQNAIEV</sequence>
<keyword evidence="2" id="KW-0813">Transport</keyword>
<evidence type="ECO:0000256" key="6">
    <source>
        <dbReference type="ARBA" id="ARBA00023136"/>
    </source>
</evidence>
<dbReference type="PANTHER" id="PTHR23513">
    <property type="entry name" value="INTEGRAL MEMBRANE EFFLUX PROTEIN-RELATED"/>
    <property type="match status" value="1"/>
</dbReference>
<dbReference type="RefSeq" id="WP_113970736.1">
    <property type="nucleotide sequence ID" value="NZ_QNRJ01000017.1"/>
</dbReference>
<feature type="transmembrane region" description="Helical" evidence="7">
    <location>
        <begin position="77"/>
        <end position="96"/>
    </location>
</feature>
<feature type="transmembrane region" description="Helical" evidence="7">
    <location>
        <begin position="167"/>
        <end position="186"/>
    </location>
</feature>
<evidence type="ECO:0000256" key="5">
    <source>
        <dbReference type="ARBA" id="ARBA00022989"/>
    </source>
</evidence>
<dbReference type="Proteomes" id="UP000252118">
    <property type="component" value="Unassembled WGS sequence"/>
</dbReference>
<dbReference type="SUPFAM" id="SSF103473">
    <property type="entry name" value="MFS general substrate transporter"/>
    <property type="match status" value="1"/>
</dbReference>
<dbReference type="InterPro" id="IPR011701">
    <property type="entry name" value="MFS"/>
</dbReference>
<accession>A0A366EI85</accession>
<feature type="transmembrane region" description="Helical" evidence="7">
    <location>
        <begin position="285"/>
        <end position="304"/>
    </location>
</feature>
<feature type="domain" description="Major facilitator superfamily (MFS) profile" evidence="8">
    <location>
        <begin position="1"/>
        <end position="401"/>
    </location>
</feature>
<gene>
    <name evidence="9" type="ORF">DET59_1176</name>
</gene>
<reference evidence="9 10" key="1">
    <citation type="submission" date="2018-06" db="EMBL/GenBank/DDBJ databases">
        <title>Freshwater and sediment microbial communities from various areas in North America, analyzing microbe dynamics in response to fracking.</title>
        <authorList>
            <person name="Lamendella R."/>
        </authorList>
    </citation>
    <scope>NUCLEOTIDE SEQUENCE [LARGE SCALE GENOMIC DNA]</scope>
    <source>
        <strain evidence="9 10">97B</strain>
    </source>
</reference>
<dbReference type="GO" id="GO:0005886">
    <property type="term" value="C:plasma membrane"/>
    <property type="evidence" value="ECO:0007669"/>
    <property type="project" value="UniProtKB-SubCell"/>
</dbReference>
<dbReference type="GO" id="GO:0022857">
    <property type="term" value="F:transmembrane transporter activity"/>
    <property type="evidence" value="ECO:0007669"/>
    <property type="project" value="InterPro"/>
</dbReference>
<dbReference type="Gene3D" id="1.20.1250.20">
    <property type="entry name" value="MFS general substrate transporter like domains"/>
    <property type="match status" value="1"/>
</dbReference>
<name>A0A366EI85_9BACI</name>
<evidence type="ECO:0000256" key="7">
    <source>
        <dbReference type="SAM" id="Phobius"/>
    </source>
</evidence>
<proteinExistence type="predicted"/>
<evidence type="ECO:0000313" key="10">
    <source>
        <dbReference type="Proteomes" id="UP000252118"/>
    </source>
</evidence>
<keyword evidence="3" id="KW-1003">Cell membrane</keyword>
<feature type="transmembrane region" description="Helical" evidence="7">
    <location>
        <begin position="260"/>
        <end position="278"/>
    </location>
</feature>
<feature type="transmembrane region" description="Helical" evidence="7">
    <location>
        <begin position="12"/>
        <end position="33"/>
    </location>
</feature>
<keyword evidence="6 7" id="KW-0472">Membrane</keyword>
<protein>
    <submittedName>
        <fullName evidence="9">Putative MFS family arabinose efflux permease</fullName>
    </submittedName>
</protein>
<dbReference type="InterPro" id="IPR022324">
    <property type="entry name" value="Bacilysin_exporter_BacE_put"/>
</dbReference>
<dbReference type="EMBL" id="QNRJ01000017">
    <property type="protein sequence ID" value="RBP02131.1"/>
    <property type="molecule type" value="Genomic_DNA"/>
</dbReference>
<evidence type="ECO:0000256" key="2">
    <source>
        <dbReference type="ARBA" id="ARBA00022448"/>
    </source>
</evidence>
<comment type="caution">
    <text evidence="9">The sequence shown here is derived from an EMBL/GenBank/DDBJ whole genome shotgun (WGS) entry which is preliminary data.</text>
</comment>
<feature type="transmembrane region" description="Helical" evidence="7">
    <location>
        <begin position="226"/>
        <end position="248"/>
    </location>
</feature>
<dbReference type="PRINTS" id="PR01988">
    <property type="entry name" value="EXPORTERBACE"/>
</dbReference>
<dbReference type="PANTHER" id="PTHR23513:SF6">
    <property type="entry name" value="MAJOR FACILITATOR SUPERFAMILY ASSOCIATED DOMAIN-CONTAINING PROTEIN"/>
    <property type="match status" value="1"/>
</dbReference>
<keyword evidence="4 7" id="KW-0812">Transmembrane</keyword>
<keyword evidence="5 7" id="KW-1133">Transmembrane helix</keyword>
<dbReference type="InterPro" id="IPR036259">
    <property type="entry name" value="MFS_trans_sf"/>
</dbReference>
<feature type="transmembrane region" description="Helical" evidence="7">
    <location>
        <begin position="102"/>
        <end position="125"/>
    </location>
</feature>
<dbReference type="PROSITE" id="PS50850">
    <property type="entry name" value="MFS"/>
    <property type="match status" value="1"/>
</dbReference>
<dbReference type="CDD" id="cd06173">
    <property type="entry name" value="MFS_MefA_like"/>
    <property type="match status" value="1"/>
</dbReference>
<evidence type="ECO:0000256" key="1">
    <source>
        <dbReference type="ARBA" id="ARBA00004651"/>
    </source>
</evidence>